<name>A0AAV6UNL5_9ARAC</name>
<reference evidence="2 3" key="1">
    <citation type="journal article" date="2022" name="Nat. Ecol. Evol.">
        <title>A masculinizing supergene underlies an exaggerated male reproductive morph in a spider.</title>
        <authorList>
            <person name="Hendrickx F."/>
            <person name="De Corte Z."/>
            <person name="Sonet G."/>
            <person name="Van Belleghem S.M."/>
            <person name="Kostlbacher S."/>
            <person name="Vangestel C."/>
        </authorList>
    </citation>
    <scope>NUCLEOTIDE SEQUENCE [LARGE SCALE GENOMIC DNA]</scope>
    <source>
        <strain evidence="2">W744_W776</strain>
    </source>
</reference>
<dbReference type="AlphaFoldDB" id="A0AAV6UNL5"/>
<organism evidence="2 3">
    <name type="scientific">Oedothorax gibbosus</name>
    <dbReference type="NCBI Taxonomy" id="931172"/>
    <lineage>
        <taxon>Eukaryota</taxon>
        <taxon>Metazoa</taxon>
        <taxon>Ecdysozoa</taxon>
        <taxon>Arthropoda</taxon>
        <taxon>Chelicerata</taxon>
        <taxon>Arachnida</taxon>
        <taxon>Araneae</taxon>
        <taxon>Araneomorphae</taxon>
        <taxon>Entelegynae</taxon>
        <taxon>Araneoidea</taxon>
        <taxon>Linyphiidae</taxon>
        <taxon>Erigoninae</taxon>
        <taxon>Oedothorax</taxon>
    </lineage>
</organism>
<gene>
    <name evidence="2" type="ORF">JTE90_007431</name>
</gene>
<dbReference type="Proteomes" id="UP000827092">
    <property type="component" value="Unassembled WGS sequence"/>
</dbReference>
<comment type="caution">
    <text evidence="2">The sequence shown here is derived from an EMBL/GenBank/DDBJ whole genome shotgun (WGS) entry which is preliminary data.</text>
</comment>
<evidence type="ECO:0000313" key="3">
    <source>
        <dbReference type="Proteomes" id="UP000827092"/>
    </source>
</evidence>
<evidence type="ECO:0000256" key="1">
    <source>
        <dbReference type="SAM" id="MobiDB-lite"/>
    </source>
</evidence>
<accession>A0AAV6UNL5</accession>
<protein>
    <submittedName>
        <fullName evidence="2">Uncharacterized protein</fullName>
    </submittedName>
</protein>
<dbReference type="EMBL" id="JAFNEN010000315">
    <property type="protein sequence ID" value="KAG8186045.1"/>
    <property type="molecule type" value="Genomic_DNA"/>
</dbReference>
<keyword evidence="3" id="KW-1185">Reference proteome</keyword>
<evidence type="ECO:0000313" key="2">
    <source>
        <dbReference type="EMBL" id="KAG8186045.1"/>
    </source>
</evidence>
<proteinExistence type="predicted"/>
<feature type="compositionally biased region" description="Polar residues" evidence="1">
    <location>
        <begin position="17"/>
        <end position="28"/>
    </location>
</feature>
<sequence length="72" mass="7633">MFKVTGILGALDDRESMSVSSVPTTEMPSQVPLRATPVSMPSPIECSTPSIELPVHNQEEAPPQSLASSPKI</sequence>
<feature type="region of interest" description="Disordered" evidence="1">
    <location>
        <begin position="1"/>
        <end position="72"/>
    </location>
</feature>